<dbReference type="Proteomes" id="UP001596111">
    <property type="component" value="Unassembled WGS sequence"/>
</dbReference>
<evidence type="ECO:0000313" key="3">
    <source>
        <dbReference type="EMBL" id="MFC5581810.1"/>
    </source>
</evidence>
<proteinExistence type="inferred from homology"/>
<dbReference type="SUPFAM" id="SSF52833">
    <property type="entry name" value="Thioredoxin-like"/>
    <property type="match status" value="1"/>
</dbReference>
<dbReference type="Gene3D" id="3.40.30.10">
    <property type="entry name" value="Glutaredoxin"/>
    <property type="match status" value="1"/>
</dbReference>
<sequence>MMKMQRKLMGLLAFVLLPIGVAAAPPPSPVAADSVYAIPALTLRDQQGQRFDFASLRGEPRLVGMFYGSCQMACPLEIEYLKHLQHAVAASSGKSIPVLLVSFDPARDDVAMLRKVAGEHHVQPPSFRLARAERGDEGMLAGVLGIAYRQLPGGGFSHNVKVSLLDPQGRIMAATEASGGPDPAFVQAVDKALKNP</sequence>
<evidence type="ECO:0000313" key="4">
    <source>
        <dbReference type="Proteomes" id="UP001596111"/>
    </source>
</evidence>
<dbReference type="CDD" id="cd02968">
    <property type="entry name" value="SCO"/>
    <property type="match status" value="1"/>
</dbReference>
<dbReference type="PANTHER" id="PTHR12151:SF25">
    <property type="entry name" value="LINALOOL DEHYDRATASE_ISOMERASE DOMAIN-CONTAINING PROTEIN"/>
    <property type="match status" value="1"/>
</dbReference>
<keyword evidence="2" id="KW-0732">Signal</keyword>
<feature type="signal peptide" evidence="2">
    <location>
        <begin position="1"/>
        <end position="23"/>
    </location>
</feature>
<dbReference type="InterPro" id="IPR003782">
    <property type="entry name" value="SCO1/SenC"/>
</dbReference>
<protein>
    <submittedName>
        <fullName evidence="3">SCO family protein</fullName>
    </submittedName>
</protein>
<gene>
    <name evidence="3" type="ORF">ACFPPB_11875</name>
</gene>
<evidence type="ECO:0000256" key="2">
    <source>
        <dbReference type="SAM" id="SignalP"/>
    </source>
</evidence>
<comment type="caution">
    <text evidence="3">The sequence shown here is derived from an EMBL/GenBank/DDBJ whole genome shotgun (WGS) entry which is preliminary data.</text>
</comment>
<comment type="similarity">
    <text evidence="1">Belongs to the SCO1/2 family.</text>
</comment>
<name>A0ABW0SZW9_9GAMM</name>
<dbReference type="PANTHER" id="PTHR12151">
    <property type="entry name" value="ELECTRON TRANSPORT PROTIN SCO1/SENC FAMILY MEMBER"/>
    <property type="match status" value="1"/>
</dbReference>
<dbReference type="InterPro" id="IPR036249">
    <property type="entry name" value="Thioredoxin-like_sf"/>
</dbReference>
<organism evidence="3 4">
    <name type="scientific">Rhodanobacter terrae</name>
    <dbReference type="NCBI Taxonomy" id="418647"/>
    <lineage>
        <taxon>Bacteria</taxon>
        <taxon>Pseudomonadati</taxon>
        <taxon>Pseudomonadota</taxon>
        <taxon>Gammaproteobacteria</taxon>
        <taxon>Lysobacterales</taxon>
        <taxon>Rhodanobacteraceae</taxon>
        <taxon>Rhodanobacter</taxon>
    </lineage>
</organism>
<dbReference type="Pfam" id="PF02630">
    <property type="entry name" value="SCO1-SenC"/>
    <property type="match status" value="1"/>
</dbReference>
<feature type="chain" id="PRO_5045338508" evidence="2">
    <location>
        <begin position="24"/>
        <end position="196"/>
    </location>
</feature>
<dbReference type="EMBL" id="JBHSNG010000011">
    <property type="protein sequence ID" value="MFC5581810.1"/>
    <property type="molecule type" value="Genomic_DNA"/>
</dbReference>
<reference evidence="4" key="1">
    <citation type="journal article" date="2019" name="Int. J. Syst. Evol. Microbiol.">
        <title>The Global Catalogue of Microorganisms (GCM) 10K type strain sequencing project: providing services to taxonomists for standard genome sequencing and annotation.</title>
        <authorList>
            <consortium name="The Broad Institute Genomics Platform"/>
            <consortium name="The Broad Institute Genome Sequencing Center for Infectious Disease"/>
            <person name="Wu L."/>
            <person name="Ma J."/>
        </authorList>
    </citation>
    <scope>NUCLEOTIDE SEQUENCE [LARGE SCALE GENOMIC DNA]</scope>
    <source>
        <strain evidence="4">CGMCC 1.13587</strain>
    </source>
</reference>
<accession>A0ABW0SZW9</accession>
<keyword evidence="4" id="KW-1185">Reference proteome</keyword>
<dbReference type="RefSeq" id="WP_377327300.1">
    <property type="nucleotide sequence ID" value="NZ_JBHSNG010000011.1"/>
</dbReference>
<evidence type="ECO:0000256" key="1">
    <source>
        <dbReference type="ARBA" id="ARBA00010996"/>
    </source>
</evidence>